<keyword evidence="4 6" id="KW-0810">Translation regulation</keyword>
<dbReference type="SUPFAM" id="SSF117130">
    <property type="entry name" value="CsrA-like"/>
    <property type="match status" value="1"/>
</dbReference>
<organism evidence="8 9">
    <name type="scientific">Sulfobacillus benefaciens</name>
    <dbReference type="NCBI Taxonomy" id="453960"/>
    <lineage>
        <taxon>Bacteria</taxon>
        <taxon>Bacillati</taxon>
        <taxon>Bacillota</taxon>
        <taxon>Clostridia</taxon>
        <taxon>Eubacteriales</taxon>
        <taxon>Clostridiales Family XVII. Incertae Sedis</taxon>
        <taxon>Sulfobacillus</taxon>
    </lineage>
</organism>
<evidence type="ECO:0000256" key="7">
    <source>
        <dbReference type="SAM" id="MobiDB-lite"/>
    </source>
</evidence>
<dbReference type="GO" id="GO:0044781">
    <property type="term" value="P:bacterial-type flagellum organization"/>
    <property type="evidence" value="ECO:0007669"/>
    <property type="project" value="UniProtKB-KW"/>
</dbReference>
<dbReference type="PANTHER" id="PTHR34984:SF1">
    <property type="entry name" value="CARBON STORAGE REGULATOR"/>
    <property type="match status" value="1"/>
</dbReference>
<dbReference type="AlphaFoldDB" id="A0A2T2XGM1"/>
<dbReference type="InterPro" id="IPR036107">
    <property type="entry name" value="CsrA_sf"/>
</dbReference>
<gene>
    <name evidence="6 8" type="primary">csrA</name>
    <name evidence="8" type="ORF">C7B46_08590</name>
</gene>
<evidence type="ECO:0000256" key="1">
    <source>
        <dbReference type="ARBA" id="ARBA00022490"/>
    </source>
</evidence>
<keyword evidence="1 6" id="KW-0963">Cytoplasm</keyword>
<dbReference type="HAMAP" id="MF_00167">
    <property type="entry name" value="CsrA"/>
    <property type="match status" value="1"/>
</dbReference>
<proteinExistence type="inferred from homology"/>
<feature type="compositionally biased region" description="Low complexity" evidence="7">
    <location>
        <begin position="60"/>
        <end position="69"/>
    </location>
</feature>
<dbReference type="InterPro" id="IPR003751">
    <property type="entry name" value="CsrA"/>
</dbReference>
<accession>A0A2T2XGM1</accession>
<dbReference type="NCBIfam" id="TIGR00202">
    <property type="entry name" value="csrA"/>
    <property type="match status" value="1"/>
</dbReference>
<evidence type="ECO:0000256" key="2">
    <source>
        <dbReference type="ARBA" id="ARBA00022491"/>
    </source>
</evidence>
<dbReference type="NCBIfam" id="NF002469">
    <property type="entry name" value="PRK01712.1"/>
    <property type="match status" value="1"/>
</dbReference>
<comment type="subunit">
    <text evidence="6">Homodimer; the beta-strands of each monomer intercalate to form a hydrophobic core, while the alpha-helices form wings that extend away from the core.</text>
</comment>
<dbReference type="GO" id="GO:0006402">
    <property type="term" value="P:mRNA catabolic process"/>
    <property type="evidence" value="ECO:0007669"/>
    <property type="project" value="InterPro"/>
</dbReference>
<dbReference type="GO" id="GO:0045947">
    <property type="term" value="P:negative regulation of translational initiation"/>
    <property type="evidence" value="ECO:0007669"/>
    <property type="project" value="UniProtKB-UniRule"/>
</dbReference>
<dbReference type="FunFam" id="2.60.40.4380:FF:000002">
    <property type="entry name" value="Translational regulator CsrA"/>
    <property type="match status" value="1"/>
</dbReference>
<comment type="subcellular location">
    <subcellularLocation>
        <location evidence="6">Cytoplasm</location>
    </subcellularLocation>
</comment>
<comment type="function">
    <text evidence="6">A translational regulator that binds mRNA to regulate translation initiation and/or mRNA stability. Usually binds in the 5'-UTR at or near the Shine-Dalgarno sequence preventing ribosome-binding, thus repressing translation. Its main target seems to be the major flagellin gene, while its function is anatagonized by FliW.</text>
</comment>
<dbReference type="Gene3D" id="2.60.40.4380">
    <property type="entry name" value="Translational regulator CsrA"/>
    <property type="match status" value="1"/>
</dbReference>
<dbReference type="Pfam" id="PF02599">
    <property type="entry name" value="CsrA"/>
    <property type="match status" value="1"/>
</dbReference>
<name>A0A2T2XGM1_9FIRM</name>
<keyword evidence="2 6" id="KW-0678">Repressor</keyword>
<comment type="caution">
    <text evidence="8">The sequence shown here is derived from an EMBL/GenBank/DDBJ whole genome shotgun (WGS) entry which is preliminary data.</text>
</comment>
<evidence type="ECO:0000256" key="3">
    <source>
        <dbReference type="ARBA" id="ARBA00022795"/>
    </source>
</evidence>
<dbReference type="GO" id="GO:0006109">
    <property type="term" value="P:regulation of carbohydrate metabolic process"/>
    <property type="evidence" value="ECO:0007669"/>
    <property type="project" value="InterPro"/>
</dbReference>
<dbReference type="Proteomes" id="UP000242972">
    <property type="component" value="Unassembled WGS sequence"/>
</dbReference>
<evidence type="ECO:0000256" key="6">
    <source>
        <dbReference type="HAMAP-Rule" id="MF_00167"/>
    </source>
</evidence>
<dbReference type="GO" id="GO:0005829">
    <property type="term" value="C:cytosol"/>
    <property type="evidence" value="ECO:0007669"/>
    <property type="project" value="TreeGrafter"/>
</dbReference>
<comment type="similarity">
    <text evidence="6">Belongs to the CsrA/RsmA family.</text>
</comment>
<dbReference type="EMBL" id="PXYW01000017">
    <property type="protein sequence ID" value="PSR33655.1"/>
    <property type="molecule type" value="Genomic_DNA"/>
</dbReference>
<protein>
    <recommendedName>
        <fullName evidence="6">Translational regulator CsrA</fullName>
    </recommendedName>
</protein>
<dbReference type="GO" id="GO:0048027">
    <property type="term" value="F:mRNA 5'-UTR binding"/>
    <property type="evidence" value="ECO:0007669"/>
    <property type="project" value="UniProtKB-UniRule"/>
</dbReference>
<evidence type="ECO:0000256" key="5">
    <source>
        <dbReference type="ARBA" id="ARBA00022884"/>
    </source>
</evidence>
<evidence type="ECO:0000313" key="9">
    <source>
        <dbReference type="Proteomes" id="UP000242972"/>
    </source>
</evidence>
<keyword evidence="3 6" id="KW-1005">Bacterial flagellum biogenesis</keyword>
<keyword evidence="5 6" id="KW-0694">RNA-binding</keyword>
<reference evidence="8 9" key="1">
    <citation type="journal article" date="2014" name="BMC Genomics">
        <title>Comparison of environmental and isolate Sulfobacillus genomes reveals diverse carbon, sulfur, nitrogen, and hydrogen metabolisms.</title>
        <authorList>
            <person name="Justice N.B."/>
            <person name="Norman A."/>
            <person name="Brown C.T."/>
            <person name="Singh A."/>
            <person name="Thomas B.C."/>
            <person name="Banfield J.F."/>
        </authorList>
    </citation>
    <scope>NUCLEOTIDE SEQUENCE [LARGE SCALE GENOMIC DNA]</scope>
    <source>
        <strain evidence="8">AMDSBA4</strain>
    </source>
</reference>
<evidence type="ECO:0000256" key="4">
    <source>
        <dbReference type="ARBA" id="ARBA00022845"/>
    </source>
</evidence>
<feature type="region of interest" description="Disordered" evidence="7">
    <location>
        <begin position="55"/>
        <end position="87"/>
    </location>
</feature>
<evidence type="ECO:0000313" key="8">
    <source>
        <dbReference type="EMBL" id="PSR33655.1"/>
    </source>
</evidence>
<dbReference type="GO" id="GO:1902208">
    <property type="term" value="P:regulation of bacterial-type flagellum assembly"/>
    <property type="evidence" value="ECO:0007669"/>
    <property type="project" value="UniProtKB-UniRule"/>
</dbReference>
<dbReference type="PANTHER" id="PTHR34984">
    <property type="entry name" value="CARBON STORAGE REGULATOR"/>
    <property type="match status" value="1"/>
</dbReference>
<sequence length="87" mass="9567">MLVLSRKTNEALVIQDGEIRIVVLSVQGDQVKLGIDAPRHIAVMREEIFLATHENQKAADSLSPDDLSSFTPPAELPPSPRPKPKSR</sequence>